<proteinExistence type="predicted"/>
<evidence type="ECO:0000313" key="1">
    <source>
        <dbReference type="EMBL" id="KAF9075464.1"/>
    </source>
</evidence>
<reference evidence="1" key="1">
    <citation type="submission" date="2020-11" db="EMBL/GenBank/DDBJ databases">
        <authorList>
            <consortium name="DOE Joint Genome Institute"/>
            <person name="Ahrendt S."/>
            <person name="Riley R."/>
            <person name="Andreopoulos W."/>
            <person name="Labutti K."/>
            <person name="Pangilinan J."/>
            <person name="Ruiz-Duenas F.J."/>
            <person name="Barrasa J.M."/>
            <person name="Sanchez-Garcia M."/>
            <person name="Camarero S."/>
            <person name="Miyauchi S."/>
            <person name="Serrano A."/>
            <person name="Linde D."/>
            <person name="Babiker R."/>
            <person name="Drula E."/>
            <person name="Ayuso-Fernandez I."/>
            <person name="Pacheco R."/>
            <person name="Padilla G."/>
            <person name="Ferreira P."/>
            <person name="Barriuso J."/>
            <person name="Kellner H."/>
            <person name="Castanera R."/>
            <person name="Alfaro M."/>
            <person name="Ramirez L."/>
            <person name="Pisabarro A.G."/>
            <person name="Kuo A."/>
            <person name="Tritt A."/>
            <person name="Lipzen A."/>
            <person name="He G."/>
            <person name="Yan M."/>
            <person name="Ng V."/>
            <person name="Cullen D."/>
            <person name="Martin F."/>
            <person name="Rosso M.-N."/>
            <person name="Henrissat B."/>
            <person name="Hibbett D."/>
            <person name="Martinez A.T."/>
            <person name="Grigoriev I.V."/>
        </authorList>
    </citation>
    <scope>NUCLEOTIDE SEQUENCE</scope>
    <source>
        <strain evidence="1">AH 40177</strain>
    </source>
</reference>
<gene>
    <name evidence="1" type="ORF">BDP27DRAFT_1315061</name>
</gene>
<protein>
    <submittedName>
        <fullName evidence="1">Uncharacterized protein</fullName>
    </submittedName>
</protein>
<keyword evidence="2" id="KW-1185">Reference proteome</keyword>
<organism evidence="1 2">
    <name type="scientific">Rhodocollybia butyracea</name>
    <dbReference type="NCBI Taxonomy" id="206335"/>
    <lineage>
        <taxon>Eukaryota</taxon>
        <taxon>Fungi</taxon>
        <taxon>Dikarya</taxon>
        <taxon>Basidiomycota</taxon>
        <taxon>Agaricomycotina</taxon>
        <taxon>Agaricomycetes</taxon>
        <taxon>Agaricomycetidae</taxon>
        <taxon>Agaricales</taxon>
        <taxon>Marasmiineae</taxon>
        <taxon>Omphalotaceae</taxon>
        <taxon>Rhodocollybia</taxon>
    </lineage>
</organism>
<dbReference type="EMBL" id="JADNRY010000009">
    <property type="protein sequence ID" value="KAF9075464.1"/>
    <property type="molecule type" value="Genomic_DNA"/>
</dbReference>
<accession>A0A9P5PZG6</accession>
<sequence>MSFSLKSTSSLFPKTDGKAALGTTEATRFASNANDHVTRYGIERTGPYDIVCHPETLWVCQYRRCRYTGSSLGWT</sequence>
<name>A0A9P5PZG6_9AGAR</name>
<dbReference type="Proteomes" id="UP000772434">
    <property type="component" value="Unassembled WGS sequence"/>
</dbReference>
<dbReference type="AlphaFoldDB" id="A0A9P5PZG6"/>
<comment type="caution">
    <text evidence="1">The sequence shown here is derived from an EMBL/GenBank/DDBJ whole genome shotgun (WGS) entry which is preliminary data.</text>
</comment>
<evidence type="ECO:0000313" key="2">
    <source>
        <dbReference type="Proteomes" id="UP000772434"/>
    </source>
</evidence>